<evidence type="ECO:0000259" key="14">
    <source>
        <dbReference type="PROSITE" id="PS50056"/>
    </source>
</evidence>
<dbReference type="PROSITE" id="PS50056">
    <property type="entry name" value="TYR_PHOSPHATASE_2"/>
    <property type="match status" value="1"/>
</dbReference>
<evidence type="ECO:0000256" key="7">
    <source>
        <dbReference type="ARBA" id="ARBA00022912"/>
    </source>
</evidence>
<dbReference type="Pfam" id="PF00041">
    <property type="entry name" value="fn3"/>
    <property type="match status" value="3"/>
</dbReference>
<dbReference type="Gene3D" id="2.60.40.10">
    <property type="entry name" value="Immunoglobulins"/>
    <property type="match status" value="5"/>
</dbReference>
<dbReference type="GO" id="GO:0004725">
    <property type="term" value="F:protein tyrosine phosphatase activity"/>
    <property type="evidence" value="ECO:0007669"/>
    <property type="project" value="UniProtKB-EC"/>
</dbReference>
<dbReference type="SMART" id="SM00404">
    <property type="entry name" value="PTPc_motif"/>
    <property type="match status" value="1"/>
</dbReference>
<dbReference type="PANTHER" id="PTHR46957:SF3">
    <property type="entry name" value="CYTOKINE RECEPTOR"/>
    <property type="match status" value="1"/>
</dbReference>
<dbReference type="Pfam" id="PF18861">
    <property type="entry name" value="PTP_tm"/>
    <property type="match status" value="1"/>
</dbReference>
<dbReference type="AlphaFoldDB" id="A0A3Q0J0J2"/>
<dbReference type="SMART" id="SM00194">
    <property type="entry name" value="PTPc"/>
    <property type="match status" value="1"/>
</dbReference>
<gene>
    <name evidence="17" type="primary">LOC113468890</name>
</gene>
<dbReference type="PROSITE" id="PS00383">
    <property type="entry name" value="TYR_PHOSPHATASE_1"/>
    <property type="match status" value="1"/>
</dbReference>
<dbReference type="CDD" id="cd00063">
    <property type="entry name" value="FN3"/>
    <property type="match status" value="4"/>
</dbReference>
<evidence type="ECO:0000256" key="6">
    <source>
        <dbReference type="ARBA" id="ARBA00022801"/>
    </source>
</evidence>
<dbReference type="Gene3D" id="3.90.190.10">
    <property type="entry name" value="Protein tyrosine phosphatase superfamily"/>
    <property type="match status" value="1"/>
</dbReference>
<dbReference type="PANTHER" id="PTHR46957">
    <property type="entry name" value="CYTOKINE RECEPTOR"/>
    <property type="match status" value="1"/>
</dbReference>
<feature type="domain" description="Fibronectin type-III" evidence="15">
    <location>
        <begin position="331"/>
        <end position="419"/>
    </location>
</feature>
<keyword evidence="3 12" id="KW-0812">Transmembrane</keyword>
<evidence type="ECO:0000256" key="3">
    <source>
        <dbReference type="ARBA" id="ARBA00022692"/>
    </source>
</evidence>
<evidence type="ECO:0000313" key="17">
    <source>
        <dbReference type="RefSeq" id="XP_026681961.1"/>
    </source>
</evidence>
<reference evidence="17" key="1">
    <citation type="submission" date="2025-08" db="UniProtKB">
        <authorList>
            <consortium name="RefSeq"/>
        </authorList>
    </citation>
    <scope>IDENTIFICATION</scope>
</reference>
<name>A0A3Q0J0J2_DIACI</name>
<dbReference type="PROSITE" id="PS50055">
    <property type="entry name" value="TYR_PHOSPHATASE_PTP"/>
    <property type="match status" value="1"/>
</dbReference>
<dbReference type="RefSeq" id="XP_026681961.1">
    <property type="nucleotide sequence ID" value="XM_026826160.1"/>
</dbReference>
<evidence type="ECO:0000256" key="5">
    <source>
        <dbReference type="ARBA" id="ARBA00022737"/>
    </source>
</evidence>
<dbReference type="InterPro" id="IPR041201">
    <property type="entry name" value="PTPRJ_TM"/>
</dbReference>
<feature type="domain" description="Fibronectin type-III" evidence="15">
    <location>
        <begin position="420"/>
        <end position="518"/>
    </location>
</feature>
<dbReference type="InterPro" id="IPR013783">
    <property type="entry name" value="Ig-like_fold"/>
</dbReference>
<feature type="domain" description="Fibronectin type-III" evidence="15">
    <location>
        <begin position="1"/>
        <end position="55"/>
    </location>
</feature>
<keyword evidence="8 12" id="KW-1133">Transmembrane helix</keyword>
<dbReference type="InterPro" id="IPR036116">
    <property type="entry name" value="FN3_sf"/>
</dbReference>
<evidence type="ECO:0000256" key="12">
    <source>
        <dbReference type="SAM" id="Phobius"/>
    </source>
</evidence>
<dbReference type="SUPFAM" id="SSF49265">
    <property type="entry name" value="Fibronectin type III"/>
    <property type="match status" value="3"/>
</dbReference>
<feature type="domain" description="Tyrosine-protein phosphatase" evidence="13">
    <location>
        <begin position="737"/>
        <end position="995"/>
    </location>
</feature>
<evidence type="ECO:0000256" key="11">
    <source>
        <dbReference type="ARBA" id="ARBA00051722"/>
    </source>
</evidence>
<dbReference type="PROSITE" id="PS50853">
    <property type="entry name" value="FN3"/>
    <property type="match status" value="4"/>
</dbReference>
<comment type="subcellular location">
    <subcellularLocation>
        <location evidence="1">Membrane</location>
        <topology evidence="1">Single-pass type I membrane protein</topology>
    </subcellularLocation>
</comment>
<dbReference type="InterPro" id="IPR003595">
    <property type="entry name" value="Tyr_Pase_cat"/>
</dbReference>
<keyword evidence="4" id="KW-0732">Signal</keyword>
<evidence type="ECO:0000259" key="15">
    <source>
        <dbReference type="PROSITE" id="PS50853"/>
    </source>
</evidence>
<evidence type="ECO:0000256" key="1">
    <source>
        <dbReference type="ARBA" id="ARBA00004479"/>
    </source>
</evidence>
<dbReference type="InterPro" id="IPR000387">
    <property type="entry name" value="Tyr_Pase_dom"/>
</dbReference>
<dbReference type="GO" id="GO:0016020">
    <property type="term" value="C:membrane"/>
    <property type="evidence" value="ECO:0007669"/>
    <property type="project" value="UniProtKB-SubCell"/>
</dbReference>
<dbReference type="GeneID" id="113468890"/>
<organism evidence="16 17">
    <name type="scientific">Diaphorina citri</name>
    <name type="common">Asian citrus psyllid</name>
    <dbReference type="NCBI Taxonomy" id="121845"/>
    <lineage>
        <taxon>Eukaryota</taxon>
        <taxon>Metazoa</taxon>
        <taxon>Ecdysozoa</taxon>
        <taxon>Arthropoda</taxon>
        <taxon>Hexapoda</taxon>
        <taxon>Insecta</taxon>
        <taxon>Pterygota</taxon>
        <taxon>Neoptera</taxon>
        <taxon>Paraneoptera</taxon>
        <taxon>Hemiptera</taxon>
        <taxon>Sternorrhyncha</taxon>
        <taxon>Psylloidea</taxon>
        <taxon>Psyllidae</taxon>
        <taxon>Diaphorininae</taxon>
        <taxon>Diaphorina</taxon>
    </lineage>
</organism>
<dbReference type="InterPro" id="IPR000242">
    <property type="entry name" value="PTP_cat"/>
</dbReference>
<evidence type="ECO:0000256" key="10">
    <source>
        <dbReference type="ARBA" id="ARBA00023180"/>
    </source>
</evidence>
<feature type="transmembrane region" description="Helical" evidence="12">
    <location>
        <begin position="656"/>
        <end position="677"/>
    </location>
</feature>
<keyword evidence="9 12" id="KW-0472">Membrane</keyword>
<dbReference type="Proteomes" id="UP000079169">
    <property type="component" value="Unplaced"/>
</dbReference>
<evidence type="ECO:0000256" key="8">
    <source>
        <dbReference type="ARBA" id="ARBA00022989"/>
    </source>
</evidence>
<keyword evidence="5" id="KW-0677">Repeat</keyword>
<proteinExistence type="predicted"/>
<dbReference type="PRINTS" id="PR00700">
    <property type="entry name" value="PRTYPHPHTASE"/>
</dbReference>
<dbReference type="EC" id="3.1.3.48" evidence="2"/>
<evidence type="ECO:0000259" key="13">
    <source>
        <dbReference type="PROSITE" id="PS50055"/>
    </source>
</evidence>
<dbReference type="InterPro" id="IPR050713">
    <property type="entry name" value="RTP_Phos/Ushers"/>
</dbReference>
<keyword evidence="10" id="KW-0325">Glycoprotein</keyword>
<evidence type="ECO:0000256" key="9">
    <source>
        <dbReference type="ARBA" id="ARBA00023136"/>
    </source>
</evidence>
<sequence>MDSVDNTSTSVLTNDTQLVINNLYPGALYSVQVTSISKYGHQSTSREVYQTVCPRPPNHVTARFVNTSTISVGWETPNLSLISGYLIQYQTEEEKQWMRFDVENTELSKLTTRDLVNLLPGERYLIQVSSVSNTTQSQHVQISWTTPPRPVTHVAALVSPYIVTLKFPRAPGRVELYNITWQGNDTRVRSKEVLHQPAVGTKFVLLKIDGLVPGMIYTFSITSVSYNMHSSVTNVSAQTWPLGSDILLDNSASPFSLILNYIPPLVRNFDMFCFNLSAPASRIPTIEKSVNDNNTRVSFDPVIPGELYHVTVWTASEHELSVPTIVQYRLHPESITKINITEVTNMTVTLSWEIPHGVYSAFEVDYESGSLRTPEPNITITALKPYHNYTFTLTVLAGTKSSLVTKSSPTSVRAQTLESFPGKVRGFYPIEIHAHNITFVWYLSESDYHGVITKFTLSHRMEGTSDWSSVEYAPSKDHGVVTGLNPGRKYTFKIQACTQVGPGPEVVWIGDIPPLPPPPPSHDIFPQTRLHTSSTIEIRFHKNFFSDDNGPILYYTIIVAEDLSKNSALLKMPSWSDVQSFRIWPPYQVLEPCQFFTNTSEVDFTIGRETCPNEAHYCNGPLKQGTTYRVKVRAFTSPELFTDTIYSPPVSTGKDVSWLLVMGFLVLIVLPVLFIIIRRKIVGVTSPRAGGIRGWLPRMSVTRRDTCHPSQDVTLHNCSHPIPVTLFCTMTLDPDWIAVEFEDLKSVGRGQPTTAAELRCNRPKNRYTNIFPYDSSRYKLQPVDDEEGSDYVNANYIGGYLSPRQYIATQGPLCSTVDDFWRMCWESRTPAIVMLTQCIEKHRDKCYKYWPSDQHPMRCADIEISLQDVCHYGSWVLSELRMCRGGEHRMISHYHFTTWPDSGVPSSPNTLVSFVLSFRTHISPAQHPIVVHCSAGVGRTGTFIALDTVLQRLYNSEGAGSVDILRIVHGLRRQRVLMVQSLAQYAFIYECVQVYLQGGVRHEERQIQNNEAIERDEGVDDL</sequence>
<keyword evidence="16" id="KW-1185">Reference proteome</keyword>
<evidence type="ECO:0000256" key="2">
    <source>
        <dbReference type="ARBA" id="ARBA00013064"/>
    </source>
</evidence>
<evidence type="ECO:0000256" key="4">
    <source>
        <dbReference type="ARBA" id="ARBA00022729"/>
    </source>
</evidence>
<dbReference type="FunFam" id="3.90.190.10:FF:000009">
    <property type="entry name" value="Receptor-type tyrosine-protein phosphatase beta"/>
    <property type="match status" value="1"/>
</dbReference>
<dbReference type="KEGG" id="dci:113468890"/>
<protein>
    <recommendedName>
        <fullName evidence="2">protein-tyrosine-phosphatase</fullName>
        <ecNumber evidence="2">3.1.3.48</ecNumber>
    </recommendedName>
</protein>
<dbReference type="Pfam" id="PF00102">
    <property type="entry name" value="Y_phosphatase"/>
    <property type="match status" value="1"/>
</dbReference>
<dbReference type="SUPFAM" id="SSF52799">
    <property type="entry name" value="(Phosphotyrosine protein) phosphatases II"/>
    <property type="match status" value="1"/>
</dbReference>
<evidence type="ECO:0000313" key="16">
    <source>
        <dbReference type="Proteomes" id="UP000079169"/>
    </source>
</evidence>
<keyword evidence="7" id="KW-0904">Protein phosphatase</keyword>
<dbReference type="PaxDb" id="121845-A0A3Q0J0J2"/>
<dbReference type="STRING" id="121845.A0A3Q0J0J2"/>
<dbReference type="GO" id="GO:0048666">
    <property type="term" value="P:neuron development"/>
    <property type="evidence" value="ECO:0007669"/>
    <property type="project" value="UniProtKB-ARBA"/>
</dbReference>
<accession>A0A3Q0J0J2</accession>
<comment type="catalytic activity">
    <reaction evidence="11">
        <text>O-phospho-L-tyrosyl-[protein] + H2O = L-tyrosyl-[protein] + phosphate</text>
        <dbReference type="Rhea" id="RHEA:10684"/>
        <dbReference type="Rhea" id="RHEA-COMP:10136"/>
        <dbReference type="Rhea" id="RHEA-COMP:20101"/>
        <dbReference type="ChEBI" id="CHEBI:15377"/>
        <dbReference type="ChEBI" id="CHEBI:43474"/>
        <dbReference type="ChEBI" id="CHEBI:46858"/>
        <dbReference type="ChEBI" id="CHEBI:61978"/>
        <dbReference type="EC" id="3.1.3.48"/>
    </reaction>
</comment>
<feature type="domain" description="Fibronectin type-III" evidence="15">
    <location>
        <begin position="56"/>
        <end position="150"/>
    </location>
</feature>
<dbReference type="InterPro" id="IPR016130">
    <property type="entry name" value="Tyr_Pase_AS"/>
</dbReference>
<dbReference type="InterPro" id="IPR003961">
    <property type="entry name" value="FN3_dom"/>
</dbReference>
<dbReference type="InterPro" id="IPR029021">
    <property type="entry name" value="Prot-tyrosine_phosphatase-like"/>
</dbReference>
<feature type="domain" description="Tyrosine specific protein phosphatases" evidence="14">
    <location>
        <begin position="909"/>
        <end position="986"/>
    </location>
</feature>
<dbReference type="SMART" id="SM00060">
    <property type="entry name" value="FN3"/>
    <property type="match status" value="5"/>
</dbReference>
<keyword evidence="6" id="KW-0378">Hydrolase</keyword>